<name>A0A8J5LRW9_ZINOF</name>
<gene>
    <name evidence="2" type="ORF">ZIOFF_005811</name>
</gene>
<protein>
    <recommendedName>
        <fullName evidence="1">PORR domain-containing protein</fullName>
    </recommendedName>
</protein>
<evidence type="ECO:0000313" key="2">
    <source>
        <dbReference type="EMBL" id="KAG6531974.1"/>
    </source>
</evidence>
<dbReference type="Proteomes" id="UP000734854">
    <property type="component" value="Unassembled WGS sequence"/>
</dbReference>
<accession>A0A8J5LRW9</accession>
<dbReference type="GO" id="GO:0003723">
    <property type="term" value="F:RNA binding"/>
    <property type="evidence" value="ECO:0007669"/>
    <property type="project" value="InterPro"/>
</dbReference>
<keyword evidence="3" id="KW-1185">Reference proteome</keyword>
<evidence type="ECO:0000313" key="3">
    <source>
        <dbReference type="Proteomes" id="UP000734854"/>
    </source>
</evidence>
<dbReference type="OrthoDB" id="1551582at2759"/>
<dbReference type="Pfam" id="PF11955">
    <property type="entry name" value="PORR"/>
    <property type="match status" value="1"/>
</dbReference>
<organism evidence="2 3">
    <name type="scientific">Zingiber officinale</name>
    <name type="common">Ginger</name>
    <name type="synonym">Amomum zingiber</name>
    <dbReference type="NCBI Taxonomy" id="94328"/>
    <lineage>
        <taxon>Eukaryota</taxon>
        <taxon>Viridiplantae</taxon>
        <taxon>Streptophyta</taxon>
        <taxon>Embryophyta</taxon>
        <taxon>Tracheophyta</taxon>
        <taxon>Spermatophyta</taxon>
        <taxon>Magnoliopsida</taxon>
        <taxon>Liliopsida</taxon>
        <taxon>Zingiberales</taxon>
        <taxon>Zingiberaceae</taxon>
        <taxon>Zingiber</taxon>
    </lineage>
</organism>
<dbReference type="AlphaFoldDB" id="A0A8J5LRW9"/>
<dbReference type="PANTHER" id="PTHR31476">
    <property type="entry name" value="PROTEIN WHAT'S THIS FACTOR 1 HOMOLOG, CHLOROPLASTIC"/>
    <property type="match status" value="1"/>
</dbReference>
<dbReference type="EMBL" id="JACMSC010000002">
    <property type="protein sequence ID" value="KAG6531974.1"/>
    <property type="molecule type" value="Genomic_DNA"/>
</dbReference>
<feature type="domain" description="PORR" evidence="1">
    <location>
        <begin position="53"/>
        <end position="374"/>
    </location>
</feature>
<proteinExistence type="predicted"/>
<comment type="caution">
    <text evidence="2">The sequence shown here is derived from an EMBL/GenBank/DDBJ whole genome shotgun (WGS) entry which is preliminary data.</text>
</comment>
<dbReference type="InterPro" id="IPR045040">
    <property type="entry name" value="PORR_fam"/>
</dbReference>
<evidence type="ECO:0000259" key="1">
    <source>
        <dbReference type="Pfam" id="PF11955"/>
    </source>
</evidence>
<dbReference type="InterPro" id="IPR021099">
    <property type="entry name" value="PORR_domain"/>
</dbReference>
<reference evidence="2 3" key="1">
    <citation type="submission" date="2020-08" db="EMBL/GenBank/DDBJ databases">
        <title>Plant Genome Project.</title>
        <authorList>
            <person name="Zhang R.-G."/>
        </authorList>
    </citation>
    <scope>NUCLEOTIDE SEQUENCE [LARGE SCALE GENOMIC DNA]</scope>
    <source>
        <tissue evidence="2">Rhizome</tissue>
    </source>
</reference>
<dbReference type="PANTHER" id="PTHR31476:SF12">
    <property type="entry name" value="UBIQUITIN CARBOXYL-TERMINAL HYDROLASE FAMILY PROTEIN"/>
    <property type="match status" value="1"/>
</dbReference>
<sequence length="436" mass="51172">MRMLRGIVLQTLSSPSLSEIYSFGPFNYNIQKRWKKPVDSAQTRLESRTIDFTLDKLMNHLKKLRQALGVHELMSKRRGHYTSVQLLSKWRHMSGLNTSIGAFLRKYPHIFEVYVHPVKRNLCCKTTQKMVDLITQESVVIKETEQDAVRRLKKLLMLSTNGTLHLHALWLIREELGLPDDFRNSVIPNYPDDFRVEEPDTLVLISWDSSLAEASIERWRENEYREKWLSEHETKFAFPIQFPTGYKIEKGMREKLKNWQMLPYLKPYEKKDNLRVGSATRFEKRVVSILHEFLSLLVEKRLAVERLAHFRRDLSMEVNVRELILKHPGIFYISTKGNAQTMFLREAYCKGSLVDPNPIYVVRKKMLDLVLMGSRNTGQVQQMEQLEERHNLLSNDSLINDCNDDWFLPTTEDTVEGQIIDSLDSIGEHYTEVEQE</sequence>